<evidence type="ECO:0000256" key="2">
    <source>
        <dbReference type="ARBA" id="ARBA00022617"/>
    </source>
</evidence>
<dbReference type="GO" id="GO:0009055">
    <property type="term" value="F:electron transfer activity"/>
    <property type="evidence" value="ECO:0007669"/>
    <property type="project" value="InterPro"/>
</dbReference>
<dbReference type="InterPro" id="IPR019020">
    <property type="entry name" value="Cyt-c552/DMSO_Rdtase_haem-bd"/>
</dbReference>
<evidence type="ECO:0000256" key="6">
    <source>
        <dbReference type="SAM" id="Phobius"/>
    </source>
</evidence>
<proteinExistence type="predicted"/>
<keyword evidence="6" id="KW-0812">Transmembrane</keyword>
<dbReference type="SUPFAM" id="SSF46626">
    <property type="entry name" value="Cytochrome c"/>
    <property type="match status" value="2"/>
</dbReference>
<dbReference type="Gene3D" id="2.60.40.1190">
    <property type="match status" value="1"/>
</dbReference>
<dbReference type="Pfam" id="PF00034">
    <property type="entry name" value="Cytochrom_C"/>
    <property type="match status" value="1"/>
</dbReference>
<dbReference type="PROSITE" id="PS51007">
    <property type="entry name" value="CYTC"/>
    <property type="match status" value="2"/>
</dbReference>
<dbReference type="InterPro" id="IPR036909">
    <property type="entry name" value="Cyt_c-like_dom_sf"/>
</dbReference>
<feature type="domain" description="Cytochrome c" evidence="7">
    <location>
        <begin position="31"/>
        <end position="140"/>
    </location>
</feature>
<reference evidence="8" key="1">
    <citation type="submission" date="2018-06" db="EMBL/GenBank/DDBJ databases">
        <authorList>
            <person name="Zhirakovskaya E."/>
        </authorList>
    </citation>
    <scope>NUCLEOTIDE SEQUENCE</scope>
</reference>
<dbReference type="GO" id="GO:0046872">
    <property type="term" value="F:metal ion binding"/>
    <property type="evidence" value="ECO:0007669"/>
    <property type="project" value="UniProtKB-KW"/>
</dbReference>
<evidence type="ECO:0000256" key="1">
    <source>
        <dbReference type="ARBA" id="ARBA00022448"/>
    </source>
</evidence>
<keyword evidence="2" id="KW-0349">Heme</keyword>
<evidence type="ECO:0000256" key="5">
    <source>
        <dbReference type="ARBA" id="ARBA00023004"/>
    </source>
</evidence>
<dbReference type="PANTHER" id="PTHR35008:SF8">
    <property type="entry name" value="ALCOHOL DEHYDROGENASE CYTOCHROME C SUBUNIT"/>
    <property type="match status" value="1"/>
</dbReference>
<dbReference type="GO" id="GO:0020037">
    <property type="term" value="F:heme binding"/>
    <property type="evidence" value="ECO:0007669"/>
    <property type="project" value="InterPro"/>
</dbReference>
<dbReference type="EMBL" id="UOFX01000083">
    <property type="protein sequence ID" value="VAX11301.1"/>
    <property type="molecule type" value="Genomic_DNA"/>
</dbReference>
<dbReference type="Pfam" id="PF13442">
    <property type="entry name" value="Cytochrome_CBB3"/>
    <property type="match status" value="1"/>
</dbReference>
<keyword evidence="6" id="KW-1133">Transmembrane helix</keyword>
<dbReference type="AlphaFoldDB" id="A0A3B1BAG9"/>
<feature type="transmembrane region" description="Helical" evidence="6">
    <location>
        <begin position="501"/>
        <end position="519"/>
    </location>
</feature>
<keyword evidence="6" id="KW-0472">Membrane</keyword>
<keyword evidence="4" id="KW-0249">Electron transport</keyword>
<dbReference type="Gene3D" id="1.10.760.10">
    <property type="entry name" value="Cytochrome c-like domain"/>
    <property type="match status" value="2"/>
</dbReference>
<keyword evidence="3" id="KW-0479">Metal-binding</keyword>
<evidence type="ECO:0000256" key="3">
    <source>
        <dbReference type="ARBA" id="ARBA00022723"/>
    </source>
</evidence>
<protein>
    <recommendedName>
        <fullName evidence="7">Cytochrome c domain-containing protein</fullName>
    </recommendedName>
</protein>
<gene>
    <name evidence="8" type="ORF">MNBD_GAMMA26-881</name>
</gene>
<feature type="domain" description="Cytochrome c" evidence="7">
    <location>
        <begin position="162"/>
        <end position="262"/>
    </location>
</feature>
<evidence type="ECO:0000313" key="8">
    <source>
        <dbReference type="EMBL" id="VAX11301.1"/>
    </source>
</evidence>
<accession>A0A3B1BAG9</accession>
<sequence>MISGKIQMKNLMLSALIAGVCVVGPAFAVSGDAEKGKEIYMKRCVWCHGEEGDGESAATERLNPPPRDFTSGMYKIKTSGRDDMVPNDEDIFRMIKFGMPGSHKSKEVSINPGGTAMPGWGDMLSDKDIWDLVATVKEFSEYTDEKPEAQVDYSDQISSSPDSIEKGKELFNESERCTECHGSDGKGDAIKALKGDAGDRTWPRNLTKAWTFRGSNSPKDIFTRITTGIPGTQMPSFADPSSKKSLSAEDRWHVANYVNSLAKTVKVVDPSNSVIQAGLMEGDLPSDPNDPQWEEAAQTTYFVMPQFIGKERHFTPANDTITMKALFNATDIALLFEWDDRTKSVPGDEMAIKVADPDEVYEDAVAIQMPVTIPKSVQLPYFGMGDISHPVNIWQWKVGTTEKPESIELMNSTGFANIERRDAAKAGIEIKSAYSNGTWKVVMKRSRTTDDAENDLQFEEGKFIPVAFATWDGSNNETGSKHTMTTWYWLILKAPVGAKPTIMAILFAGIALGGLIWWARSAVAARREEDEAA</sequence>
<keyword evidence="1" id="KW-0813">Transport</keyword>
<keyword evidence="5" id="KW-0408">Iron</keyword>
<dbReference type="PANTHER" id="PTHR35008">
    <property type="entry name" value="BLL4482 PROTEIN-RELATED"/>
    <property type="match status" value="1"/>
</dbReference>
<evidence type="ECO:0000259" key="7">
    <source>
        <dbReference type="PROSITE" id="PS51007"/>
    </source>
</evidence>
<evidence type="ECO:0000256" key="4">
    <source>
        <dbReference type="ARBA" id="ARBA00022982"/>
    </source>
</evidence>
<dbReference type="Pfam" id="PF09459">
    <property type="entry name" value="EB_dh"/>
    <property type="match status" value="2"/>
</dbReference>
<name>A0A3B1BAG9_9ZZZZ</name>
<dbReference type="InterPro" id="IPR009056">
    <property type="entry name" value="Cyt_c-like_dom"/>
</dbReference>
<dbReference type="InterPro" id="IPR051459">
    <property type="entry name" value="Cytochrome_c-type_DH"/>
</dbReference>
<organism evidence="8">
    <name type="scientific">hydrothermal vent metagenome</name>
    <dbReference type="NCBI Taxonomy" id="652676"/>
    <lineage>
        <taxon>unclassified sequences</taxon>
        <taxon>metagenomes</taxon>
        <taxon>ecological metagenomes</taxon>
    </lineage>
</organism>